<evidence type="ECO:0000313" key="1">
    <source>
        <dbReference type="EMBL" id="BCZ19989.1"/>
    </source>
</evidence>
<name>A0ABM7SQQ0_9HELI</name>
<reference evidence="1 2" key="1">
    <citation type="submission" date="2021-07" db="EMBL/GenBank/DDBJ databases">
        <title>Novel Helicobacter sp. Isolated from a cat.</title>
        <authorList>
            <person name="Rimbara E."/>
            <person name="Suzuki M."/>
        </authorList>
    </citation>
    <scope>NUCLEOTIDE SEQUENCE [LARGE SCALE GENOMIC DNA]</scope>
    <source>
        <strain evidence="2">NHP19-012</strain>
        <plasmid evidence="1 2">pNHP190012_1</plasmid>
    </source>
</reference>
<accession>A0ABM7SQQ0</accession>
<dbReference type="Proteomes" id="UP000826146">
    <property type="component" value="Plasmid pNHP190012_1"/>
</dbReference>
<proteinExistence type="predicted"/>
<sequence length="78" mass="8723">MPRAELRTCRAINAEINKEISNFKYLPNRQGRPAKGKQAKGSGANVFEDLYNLNDDLPKILEQVKQEQAQKGSGGKHI</sequence>
<protein>
    <submittedName>
        <fullName evidence="1">Uncharacterized protein</fullName>
    </submittedName>
</protein>
<keyword evidence="2" id="KW-1185">Reference proteome</keyword>
<geneLocation type="plasmid" evidence="1 2">
    <name>pNHP190012_1</name>
</geneLocation>
<dbReference type="EMBL" id="AP024820">
    <property type="protein sequence ID" value="BCZ19989.1"/>
    <property type="molecule type" value="Genomic_DNA"/>
</dbReference>
<organism evidence="1 2">
    <name type="scientific">Helicobacter gastrofelis</name>
    <dbReference type="NCBI Taxonomy" id="2849642"/>
    <lineage>
        <taxon>Bacteria</taxon>
        <taxon>Pseudomonadati</taxon>
        <taxon>Campylobacterota</taxon>
        <taxon>Epsilonproteobacteria</taxon>
        <taxon>Campylobacterales</taxon>
        <taxon>Helicobacteraceae</taxon>
        <taxon>Helicobacter</taxon>
    </lineage>
</organism>
<keyword evidence="1" id="KW-0614">Plasmid</keyword>
<evidence type="ECO:0000313" key="2">
    <source>
        <dbReference type="Proteomes" id="UP000826146"/>
    </source>
</evidence>
<gene>
    <name evidence="1" type="ORF">NHP190012_16310</name>
</gene>